<keyword evidence="10" id="KW-1185">Reference proteome</keyword>
<evidence type="ECO:0000313" key="9">
    <source>
        <dbReference type="EMBL" id="PIC40254.1"/>
    </source>
</evidence>
<dbReference type="GO" id="GO:0005815">
    <property type="term" value="C:microtubule organizing center"/>
    <property type="evidence" value="ECO:0007669"/>
    <property type="project" value="TreeGrafter"/>
</dbReference>
<evidence type="ECO:0000313" key="10">
    <source>
        <dbReference type="Proteomes" id="UP000230233"/>
    </source>
</evidence>
<accession>A0A2G5UL52</accession>
<evidence type="ECO:0000256" key="2">
    <source>
        <dbReference type="ARBA" id="ARBA00007700"/>
    </source>
</evidence>
<feature type="compositionally biased region" description="Low complexity" evidence="8">
    <location>
        <begin position="183"/>
        <end position="193"/>
    </location>
</feature>
<feature type="compositionally biased region" description="Basic and acidic residues" evidence="8">
    <location>
        <begin position="32"/>
        <end position="44"/>
    </location>
</feature>
<evidence type="ECO:0000256" key="6">
    <source>
        <dbReference type="ARBA" id="ARBA00023212"/>
    </source>
</evidence>
<feature type="region of interest" description="Disordered" evidence="8">
    <location>
        <begin position="443"/>
        <end position="467"/>
    </location>
</feature>
<evidence type="ECO:0000256" key="7">
    <source>
        <dbReference type="ARBA" id="ARBA00023273"/>
    </source>
</evidence>
<dbReference type="PANTHER" id="PTHR13376:SF0">
    <property type="entry name" value="INTRAFLAGELLAR TRANSPORT PROTEIN 46 HOMOLOG"/>
    <property type="match status" value="1"/>
</dbReference>
<sequence length="467" mass="52305">MSDPQKLAPKSGRIGTPISDESSEDSLSQIRGLEEDRGIYHNEEVVVSPRNESDDDLPSRRILPDTVSVDHIVEEDSDVVMGDGVVPNMERRRSVRFSGPQAEEEDGRNKHFRTPSPESLRYIQALENPMAAGNSEFENEFKDLTDDPVINIRRPSHPPPLGSPPAYTSGDEGSRTPPPTGPPTNTTTRQVTPSNSENLFSKISAPFKNAYRRASRIEDDSSDNRSDDDEEDEDDDDDYTEDEIAVLTFIDAYKAQEVELRPQLRPFSIEHIPAMGEVDLFVKVPRPDDIDDNVGLTQIDEPPCNQSDATIVEMQIRSAVKDMTILDDVVPVKVLENADEKPDQIKKWIADVKELHKSKPPTTVAFKTKLPDTETVMQEIPAPFEQLLQKISVCLPTADLDCSLEDYCDIMLNAVDIPVGKSRIESLYVLFATLQEFERSQHFRSMAQPRTTENNRGEGTSSNILEL</sequence>
<keyword evidence="5" id="KW-0969">Cilium</keyword>
<feature type="region of interest" description="Disordered" evidence="8">
    <location>
        <begin position="130"/>
        <end position="240"/>
    </location>
</feature>
<keyword evidence="6" id="KW-0206">Cytoskeleton</keyword>
<feature type="compositionally biased region" description="Polar residues" evidence="8">
    <location>
        <begin position="448"/>
        <end position="467"/>
    </location>
</feature>
<dbReference type="GO" id="GO:0031514">
    <property type="term" value="C:motile cilium"/>
    <property type="evidence" value="ECO:0007669"/>
    <property type="project" value="TreeGrafter"/>
</dbReference>
<feature type="compositionally biased region" description="Basic and acidic residues" evidence="8">
    <location>
        <begin position="215"/>
        <end position="225"/>
    </location>
</feature>
<dbReference type="Pfam" id="PF12317">
    <property type="entry name" value="IFT46_B_C"/>
    <property type="match status" value="1"/>
</dbReference>
<dbReference type="EMBL" id="PDUG01000003">
    <property type="protein sequence ID" value="PIC40254.1"/>
    <property type="molecule type" value="Genomic_DNA"/>
</dbReference>
<evidence type="ECO:0000256" key="5">
    <source>
        <dbReference type="ARBA" id="ARBA00023069"/>
    </source>
</evidence>
<evidence type="ECO:0000256" key="1">
    <source>
        <dbReference type="ARBA" id="ARBA00004120"/>
    </source>
</evidence>
<keyword evidence="7" id="KW-0966">Cell projection</keyword>
<comment type="caution">
    <text evidence="9">The sequence shown here is derived from an EMBL/GenBank/DDBJ whole genome shotgun (WGS) entry which is preliminary data.</text>
</comment>
<dbReference type="GO" id="GO:0060271">
    <property type="term" value="P:cilium assembly"/>
    <property type="evidence" value="ECO:0007669"/>
    <property type="project" value="TreeGrafter"/>
</dbReference>
<dbReference type="InterPro" id="IPR022088">
    <property type="entry name" value="Intraflagellar_transp_cmplxB"/>
</dbReference>
<comment type="similarity">
    <text evidence="2">Belongs to the IFT46 family.</text>
</comment>
<evidence type="ECO:0000256" key="3">
    <source>
        <dbReference type="ARBA" id="ARBA00017206"/>
    </source>
</evidence>
<dbReference type="STRING" id="1611254.A0A2G5UL52"/>
<dbReference type="Proteomes" id="UP000230233">
    <property type="component" value="Chromosome III"/>
</dbReference>
<organism evidence="9 10">
    <name type="scientific">Caenorhabditis nigoni</name>
    <dbReference type="NCBI Taxonomy" id="1611254"/>
    <lineage>
        <taxon>Eukaryota</taxon>
        <taxon>Metazoa</taxon>
        <taxon>Ecdysozoa</taxon>
        <taxon>Nematoda</taxon>
        <taxon>Chromadorea</taxon>
        <taxon>Rhabditida</taxon>
        <taxon>Rhabditina</taxon>
        <taxon>Rhabditomorpha</taxon>
        <taxon>Rhabditoidea</taxon>
        <taxon>Rhabditidae</taxon>
        <taxon>Peloderinae</taxon>
        <taxon>Caenorhabditis</taxon>
    </lineage>
</organism>
<gene>
    <name evidence="9" type="primary">Cni-dyf-6</name>
    <name evidence="9" type="synonym">Cnig_chr_III.g11659</name>
    <name evidence="9" type="ORF">B9Z55_011659</name>
</gene>
<dbReference type="OrthoDB" id="2119217at2759"/>
<evidence type="ECO:0000256" key="4">
    <source>
        <dbReference type="ARBA" id="ARBA00022490"/>
    </source>
</evidence>
<dbReference type="GO" id="GO:0042073">
    <property type="term" value="P:intraciliary transport"/>
    <property type="evidence" value="ECO:0007669"/>
    <property type="project" value="InterPro"/>
</dbReference>
<dbReference type="PANTHER" id="PTHR13376">
    <property type="entry name" value="INTRAFLAGELLAR TRANSPORT PROTEIN 46 HOMOLOG"/>
    <property type="match status" value="1"/>
</dbReference>
<dbReference type="GO" id="GO:0030992">
    <property type="term" value="C:intraciliary transport particle B"/>
    <property type="evidence" value="ECO:0007669"/>
    <property type="project" value="TreeGrafter"/>
</dbReference>
<protein>
    <recommendedName>
        <fullName evidence="3">Intraflagellar transport protein 46 homolog</fullName>
    </recommendedName>
</protein>
<feature type="compositionally biased region" description="Acidic residues" evidence="8">
    <location>
        <begin position="226"/>
        <end position="240"/>
    </location>
</feature>
<evidence type="ECO:0000256" key="8">
    <source>
        <dbReference type="SAM" id="MobiDB-lite"/>
    </source>
</evidence>
<dbReference type="AlphaFoldDB" id="A0A2G5UL52"/>
<keyword evidence="4" id="KW-0963">Cytoplasm</keyword>
<comment type="subcellular location">
    <subcellularLocation>
        <location evidence="1">Cytoplasm</location>
        <location evidence="1">Cytoskeleton</location>
        <location evidence="1">Cilium basal body</location>
    </subcellularLocation>
</comment>
<feature type="region of interest" description="Disordered" evidence="8">
    <location>
        <begin position="1"/>
        <end position="61"/>
    </location>
</feature>
<proteinExistence type="inferred from homology"/>
<feature type="region of interest" description="Disordered" evidence="8">
    <location>
        <begin position="90"/>
        <end position="117"/>
    </location>
</feature>
<name>A0A2G5UL52_9PELO</name>
<reference evidence="10" key="1">
    <citation type="submission" date="2017-10" db="EMBL/GenBank/DDBJ databases">
        <title>Rapid genome shrinkage in a self-fertile nematode reveals novel sperm competition proteins.</title>
        <authorList>
            <person name="Yin D."/>
            <person name="Schwarz E.M."/>
            <person name="Thomas C.G."/>
            <person name="Felde R.L."/>
            <person name="Korf I.F."/>
            <person name="Cutter A.D."/>
            <person name="Schartner C.M."/>
            <person name="Ralston E.J."/>
            <person name="Meyer B.J."/>
            <person name="Haag E.S."/>
        </authorList>
    </citation>
    <scope>NUCLEOTIDE SEQUENCE [LARGE SCALE GENOMIC DNA]</scope>
    <source>
        <strain evidence="10">JU1422</strain>
    </source>
</reference>